<dbReference type="InterPro" id="IPR011990">
    <property type="entry name" value="TPR-like_helical_dom_sf"/>
</dbReference>
<keyword evidence="4" id="KW-1185">Reference proteome</keyword>
<protein>
    <submittedName>
        <fullName evidence="1">Uncharacterized protein</fullName>
    </submittedName>
</protein>
<dbReference type="InterPro" id="IPR029058">
    <property type="entry name" value="AB_hydrolase_fold"/>
</dbReference>
<proteinExistence type="predicted"/>
<dbReference type="Gene3D" id="1.25.40.10">
    <property type="entry name" value="Tetratricopeptide repeat domain"/>
    <property type="match status" value="1"/>
</dbReference>
<dbReference type="PATRIC" id="fig|47884.3.peg.3322"/>
<comment type="caution">
    <text evidence="1">The sequence shown here is derived from an EMBL/GenBank/DDBJ whole genome shotgun (WGS) entry which is preliminary data.</text>
</comment>
<dbReference type="EMBL" id="JYLA01000005">
    <property type="protein sequence ID" value="KMM84390.1"/>
    <property type="molecule type" value="Genomic_DNA"/>
</dbReference>
<reference evidence="2 4" key="2">
    <citation type="submission" date="2016-10" db="EMBL/GenBank/DDBJ databases">
        <authorList>
            <person name="Varghese N."/>
            <person name="Submissions S."/>
        </authorList>
    </citation>
    <scope>NUCLEOTIDE SEQUENCE [LARGE SCALE GENOMIC DNA]</scope>
    <source>
        <strain evidence="2 4">BS3652</strain>
    </source>
</reference>
<dbReference type="RefSeq" id="WP_048382164.1">
    <property type="nucleotide sequence ID" value="NZ_FNRS01000001.1"/>
</dbReference>
<evidence type="ECO:0000313" key="3">
    <source>
        <dbReference type="Proteomes" id="UP000036395"/>
    </source>
</evidence>
<dbReference type="SUPFAM" id="SSF48452">
    <property type="entry name" value="TPR-like"/>
    <property type="match status" value="1"/>
</dbReference>
<gene>
    <name evidence="2" type="ORF">SAMN04490203_2612</name>
    <name evidence="1" type="ORF">TU78_14320</name>
</gene>
<reference evidence="1 3" key="1">
    <citation type="submission" date="2015-02" db="EMBL/GenBank/DDBJ databases">
        <title>Pseudomonas helleri sp. nov. and Pseudomonas weihenstephanensis sp. nov., isolated from raw cows milk.</title>
        <authorList>
            <person name="von Neubeck M."/>
            <person name="Huptas C."/>
            <person name="Wenning M."/>
            <person name="Scherer S."/>
        </authorList>
    </citation>
    <scope>NUCLEOTIDE SEQUENCE [LARGE SCALE GENOMIC DNA]</scope>
    <source>
        <strain evidence="1 3">DSM 21104</strain>
    </source>
</reference>
<name>A0A0J6GRZ1_PSETA</name>
<evidence type="ECO:0000313" key="4">
    <source>
        <dbReference type="Proteomes" id="UP000183155"/>
    </source>
</evidence>
<evidence type="ECO:0000313" key="1">
    <source>
        <dbReference type="EMBL" id="KMM84390.1"/>
    </source>
</evidence>
<sequence length="377" mass="41891">MDTFSEMEGKHFKIVERAGSKRLMVFLAGTDKTDGKFDFWHVANAQASHLLFFNNGRNEWYQQGIPGFGDSHEGTVEKLKSLVQYLQVDEVFFVGVSMGGYGAVLYGAALDAKVLAFGYDTKLKIKGSRSQKRMPKNVPLAFPDLRPVIEASKVEVLQIAGECDSLDLLAAAHIQDMKQVKTITLTGVGHGGAPFIKDHYGLSEFITLWADGQPLPDIIESGASVTNGPLVRALYKTYLAFQEKDWSKVELEAAIALELDPRHEYSNYLLGTSLLEVKRIAEAQAPLLMSVGSAPHYMGARYRLGRALMLNKRHSYAKVHFMAYLKRNPAAHTVLMMLSDIYAREGDLQRARQYLLDALEHGGNAEKIEPRLARLAA</sequence>
<dbReference type="OrthoDB" id="6871537at2"/>
<accession>A0A0J6GRZ1</accession>
<evidence type="ECO:0000313" key="2">
    <source>
        <dbReference type="EMBL" id="SEC54204.1"/>
    </source>
</evidence>
<dbReference type="Gene3D" id="3.40.50.1820">
    <property type="entry name" value="alpha/beta hydrolase"/>
    <property type="match status" value="1"/>
</dbReference>
<dbReference type="Proteomes" id="UP000183155">
    <property type="component" value="Unassembled WGS sequence"/>
</dbReference>
<dbReference type="SUPFAM" id="SSF53474">
    <property type="entry name" value="alpha/beta-Hydrolases"/>
    <property type="match status" value="1"/>
</dbReference>
<dbReference type="STRING" id="47884.SAMN04490203_2612"/>
<dbReference type="AlphaFoldDB" id="A0A0J6GRZ1"/>
<organism evidence="1 3">
    <name type="scientific">Pseudomonas taetrolens</name>
    <dbReference type="NCBI Taxonomy" id="47884"/>
    <lineage>
        <taxon>Bacteria</taxon>
        <taxon>Pseudomonadati</taxon>
        <taxon>Pseudomonadota</taxon>
        <taxon>Gammaproteobacteria</taxon>
        <taxon>Pseudomonadales</taxon>
        <taxon>Pseudomonadaceae</taxon>
        <taxon>Pseudomonas</taxon>
    </lineage>
</organism>
<dbReference type="EMBL" id="FNRS01000001">
    <property type="protein sequence ID" value="SEC54204.1"/>
    <property type="molecule type" value="Genomic_DNA"/>
</dbReference>
<dbReference type="Proteomes" id="UP000036395">
    <property type="component" value="Unassembled WGS sequence"/>
</dbReference>